<dbReference type="RefSeq" id="WP_205103959.1">
    <property type="nucleotide sequence ID" value="NZ_JACJJC010000017.1"/>
</dbReference>
<feature type="topological domain" description="Cytoplasmic" evidence="10">
    <location>
        <begin position="1"/>
        <end position="7"/>
    </location>
</feature>
<evidence type="ECO:0000256" key="9">
    <source>
        <dbReference type="ARBA" id="ARBA00023136"/>
    </source>
</evidence>
<dbReference type="PANTHER" id="PTHR34128">
    <property type="entry name" value="CYTOCHROME C-TYPE BIOGENESIS PROTEIN CCME HOMOLOG, MITOCHONDRIAL"/>
    <property type="match status" value="1"/>
</dbReference>
<keyword evidence="13" id="KW-1185">Reference proteome</keyword>
<comment type="caution">
    <text evidence="12">The sequence shown here is derived from an EMBL/GenBank/DDBJ whole genome shotgun (WGS) entry which is preliminary data.</text>
</comment>
<keyword evidence="6 10" id="KW-0735">Signal-anchor</keyword>
<dbReference type="Proteomes" id="UP000715095">
    <property type="component" value="Unassembled WGS sequence"/>
</dbReference>
<dbReference type="InterPro" id="IPR012340">
    <property type="entry name" value="NA-bd_OB-fold"/>
</dbReference>
<comment type="subcellular location">
    <subcellularLocation>
        <location evidence="10">Cell membrane</location>
        <topology evidence="10">Single-pass type II membrane protein</topology>
    </subcellularLocation>
    <subcellularLocation>
        <location evidence="1">Membrane</location>
    </subcellularLocation>
</comment>
<dbReference type="PANTHER" id="PTHR34128:SF2">
    <property type="entry name" value="CYTOCHROME C-TYPE BIOGENESIS PROTEIN CCME HOMOLOG, MITOCHONDRIAL"/>
    <property type="match status" value="1"/>
</dbReference>
<dbReference type="SUPFAM" id="SSF82093">
    <property type="entry name" value="Heme chaperone CcmE"/>
    <property type="match status" value="1"/>
</dbReference>
<evidence type="ECO:0000256" key="3">
    <source>
        <dbReference type="ARBA" id="ARBA00022692"/>
    </source>
</evidence>
<reference evidence="12 13" key="1">
    <citation type="journal article" date="2021" name="Sci. Rep.">
        <title>The distribution of antibiotic resistance genes in chicken gut microbiota commensals.</title>
        <authorList>
            <person name="Juricova H."/>
            <person name="Matiasovicova J."/>
            <person name="Kubasova T."/>
            <person name="Cejkova D."/>
            <person name="Rychlik I."/>
        </authorList>
    </citation>
    <scope>NUCLEOTIDE SEQUENCE [LARGE SCALE GENOMIC DNA]</scope>
    <source>
        <strain evidence="12 13">An829</strain>
    </source>
</reference>
<keyword evidence="9 10" id="KW-0472">Membrane</keyword>
<organism evidence="12 13">
    <name type="scientific">Sutterella massiliensis</name>
    <dbReference type="NCBI Taxonomy" id="1816689"/>
    <lineage>
        <taxon>Bacteria</taxon>
        <taxon>Pseudomonadati</taxon>
        <taxon>Pseudomonadota</taxon>
        <taxon>Betaproteobacteria</taxon>
        <taxon>Burkholderiales</taxon>
        <taxon>Sutterellaceae</taxon>
        <taxon>Sutterella</taxon>
    </lineage>
</organism>
<comment type="function">
    <text evidence="10">Heme chaperone required for the biogenesis of c-type cytochromes. Transiently binds heme delivered by CcmC and transfers the heme to apo-cytochromes in a process facilitated by CcmF and CcmH.</text>
</comment>
<dbReference type="InterPro" id="IPR004329">
    <property type="entry name" value="CcmE"/>
</dbReference>
<feature type="compositionally biased region" description="Basic and acidic residues" evidence="11">
    <location>
        <begin position="138"/>
        <end position="153"/>
    </location>
</feature>
<keyword evidence="3 10" id="KW-0812">Transmembrane</keyword>
<gene>
    <name evidence="10 12" type="primary">ccmE</name>
    <name evidence="10" type="synonym">cycJ</name>
    <name evidence="12" type="ORF">H6A60_09560</name>
</gene>
<keyword evidence="7 10" id="KW-1133">Transmembrane helix</keyword>
<sequence length="167" mass="17477">MNAKTKKLALIGCAVCVVGAGVALALQAFSENLVFFFSPTQVVAKEAPVGRTFRLGGVVEPGSVEHEKDGVTVRFRITDTAQTVNVQYEGILPDLFSEGQGVVAQGKLDDHGVFNASEVLAKHDENYMPPEAAKALEDAHKAGVAKAHAEEKQAAAAAPAPQPGAKQ</sequence>
<evidence type="ECO:0000256" key="5">
    <source>
        <dbReference type="ARBA" id="ARBA00022748"/>
    </source>
</evidence>
<evidence type="ECO:0000256" key="11">
    <source>
        <dbReference type="SAM" id="MobiDB-lite"/>
    </source>
</evidence>
<dbReference type="HAMAP" id="MF_01959">
    <property type="entry name" value="CcmE"/>
    <property type="match status" value="1"/>
</dbReference>
<protein>
    <recommendedName>
        <fullName evidence="10">Cytochrome c-type biogenesis protein CcmE</fullName>
    </recommendedName>
    <alternativeName>
        <fullName evidence="10">Cytochrome c maturation protein E</fullName>
    </alternativeName>
    <alternativeName>
        <fullName evidence="10">Heme chaperone CcmE</fullName>
    </alternativeName>
</protein>
<evidence type="ECO:0000256" key="10">
    <source>
        <dbReference type="HAMAP-Rule" id="MF_01959"/>
    </source>
</evidence>
<dbReference type="NCBIfam" id="NF009727">
    <property type="entry name" value="PRK13254.1-1"/>
    <property type="match status" value="1"/>
</dbReference>
<feature type="binding site" description="axial binding residue" evidence="10">
    <location>
        <position position="127"/>
    </location>
    <ligand>
        <name>heme</name>
        <dbReference type="ChEBI" id="CHEBI:30413"/>
    </ligand>
    <ligandPart>
        <name>Fe</name>
        <dbReference type="ChEBI" id="CHEBI:18248"/>
    </ligandPart>
</feature>
<evidence type="ECO:0000256" key="4">
    <source>
        <dbReference type="ARBA" id="ARBA00022723"/>
    </source>
</evidence>
<evidence type="ECO:0000256" key="7">
    <source>
        <dbReference type="ARBA" id="ARBA00022989"/>
    </source>
</evidence>
<accession>A0ABS2DTX3</accession>
<dbReference type="Gene3D" id="2.40.50.140">
    <property type="entry name" value="Nucleic acid-binding proteins"/>
    <property type="match status" value="1"/>
</dbReference>
<evidence type="ECO:0000256" key="1">
    <source>
        <dbReference type="ARBA" id="ARBA00004370"/>
    </source>
</evidence>
<dbReference type="EMBL" id="JACJJC010000017">
    <property type="protein sequence ID" value="MBM6704728.1"/>
    <property type="molecule type" value="Genomic_DNA"/>
</dbReference>
<keyword evidence="5 10" id="KW-0201">Cytochrome c-type biogenesis</keyword>
<comment type="similarity">
    <text evidence="10">Belongs to the CcmE/CycJ family.</text>
</comment>
<feature type="region of interest" description="Disordered" evidence="11">
    <location>
        <begin position="138"/>
        <end position="167"/>
    </location>
</feature>
<name>A0ABS2DTX3_9BURK</name>
<keyword evidence="10" id="KW-1003">Cell membrane</keyword>
<keyword evidence="4 10" id="KW-0479">Metal-binding</keyword>
<dbReference type="NCBIfam" id="NF009731">
    <property type="entry name" value="PRK13254.1-5"/>
    <property type="match status" value="1"/>
</dbReference>
<dbReference type="InterPro" id="IPR036127">
    <property type="entry name" value="CcmE-like_sf"/>
</dbReference>
<feature type="topological domain" description="Extracellular" evidence="10">
    <location>
        <begin position="29"/>
        <end position="167"/>
    </location>
</feature>
<evidence type="ECO:0000256" key="2">
    <source>
        <dbReference type="ARBA" id="ARBA00022617"/>
    </source>
</evidence>
<feature type="binding site" description="covalent" evidence="10">
    <location>
        <position position="123"/>
    </location>
    <ligand>
        <name>heme</name>
        <dbReference type="ChEBI" id="CHEBI:30413"/>
    </ligand>
</feature>
<dbReference type="Pfam" id="PF03100">
    <property type="entry name" value="CcmE"/>
    <property type="match status" value="1"/>
</dbReference>
<dbReference type="NCBIfam" id="NF009729">
    <property type="entry name" value="PRK13254.1-3"/>
    <property type="match status" value="1"/>
</dbReference>
<keyword evidence="2 10" id="KW-0349">Heme</keyword>
<evidence type="ECO:0000256" key="8">
    <source>
        <dbReference type="ARBA" id="ARBA00023004"/>
    </source>
</evidence>
<evidence type="ECO:0000313" key="12">
    <source>
        <dbReference type="EMBL" id="MBM6704728.1"/>
    </source>
</evidence>
<keyword evidence="8 10" id="KW-0408">Iron</keyword>
<evidence type="ECO:0000313" key="13">
    <source>
        <dbReference type="Proteomes" id="UP000715095"/>
    </source>
</evidence>
<evidence type="ECO:0000256" key="6">
    <source>
        <dbReference type="ARBA" id="ARBA00022968"/>
    </source>
</evidence>
<feature type="compositionally biased region" description="Low complexity" evidence="11">
    <location>
        <begin position="154"/>
        <end position="167"/>
    </location>
</feature>
<proteinExistence type="inferred from homology"/>